<comment type="caution">
    <text evidence="2">The sequence shown here is derived from an EMBL/GenBank/DDBJ whole genome shotgun (WGS) entry which is preliminary data.</text>
</comment>
<feature type="region of interest" description="Disordered" evidence="1">
    <location>
        <begin position="1"/>
        <end position="44"/>
    </location>
</feature>
<dbReference type="OrthoDB" id="9942550at2759"/>
<name>A0A401STW1_CHIPU</name>
<protein>
    <submittedName>
        <fullName evidence="2">Uncharacterized protein</fullName>
    </submittedName>
</protein>
<evidence type="ECO:0000256" key="1">
    <source>
        <dbReference type="SAM" id="MobiDB-lite"/>
    </source>
</evidence>
<feature type="region of interest" description="Disordered" evidence="1">
    <location>
        <begin position="504"/>
        <end position="525"/>
    </location>
</feature>
<feature type="region of interest" description="Disordered" evidence="1">
    <location>
        <begin position="285"/>
        <end position="308"/>
    </location>
</feature>
<sequence>MAAATVRGESGSTAPRNECLNQKARPVKPTVANKENCPRPVRPEKGAAVYGSRLPIPVKKLKVKSVPDFKKLHQQWDKKFLKKQTTAKKACTQPIPFTFATSRGAKSTQPVSTDHNMRVTSSAITKKELAESEGSYLVGANNAIVATGQSVVESKPIQTQGCRPTVHQECRDLGSGIATLKLDQNEMANKENDFVPCQANITPSKAESSYIQNSAAEIKPSLPPEKAQLEVLRTNTIKPNTDNSEDFVSNPMALQSILSNVGINAFNVTNHKLSLAHTISMKMNNQNHEPSNPKPGNNNGMTLGNAPSTLDDKNIFSNLCGKPSMTIRAPEKDSALHCKYPAQSPYVMGRSSYMPCNCPTLPLAWGRASCIAKLGTRGAGTEISSPSSVLQPIKLYNQVSSRLHFSSQKAARCKPDGRDFNLMKRACESNRSVAPTFVSVGGPATCKSDTEDLRMQTPHRVLQPSNYQFSSTLAPSSQNVRHPRNMPAPPSSMVATYKPVNWSNHHSLKGKTDGQSASDHTKDGEYLPMVDRSTLLWSSMKQRFGETFPGYRKPFPEALLDEEVSCCLTRAIQSPNKITKKERDCANPVAKILQQQEVMHFVPIKLHYQPEIASTISDVLL</sequence>
<dbReference type="Proteomes" id="UP000287033">
    <property type="component" value="Unassembled WGS sequence"/>
</dbReference>
<dbReference type="EMBL" id="BEZZ01000548">
    <property type="protein sequence ID" value="GCC33847.1"/>
    <property type="molecule type" value="Genomic_DNA"/>
</dbReference>
<organism evidence="2 3">
    <name type="scientific">Chiloscyllium punctatum</name>
    <name type="common">Brownbanded bambooshark</name>
    <name type="synonym">Hemiscyllium punctatum</name>
    <dbReference type="NCBI Taxonomy" id="137246"/>
    <lineage>
        <taxon>Eukaryota</taxon>
        <taxon>Metazoa</taxon>
        <taxon>Chordata</taxon>
        <taxon>Craniata</taxon>
        <taxon>Vertebrata</taxon>
        <taxon>Chondrichthyes</taxon>
        <taxon>Elasmobranchii</taxon>
        <taxon>Galeomorphii</taxon>
        <taxon>Galeoidea</taxon>
        <taxon>Orectolobiformes</taxon>
        <taxon>Hemiscylliidae</taxon>
        <taxon>Chiloscyllium</taxon>
    </lineage>
</organism>
<evidence type="ECO:0000313" key="3">
    <source>
        <dbReference type="Proteomes" id="UP000287033"/>
    </source>
</evidence>
<proteinExistence type="predicted"/>
<gene>
    <name evidence="2" type="ORF">chiPu_0012318</name>
</gene>
<reference evidence="2 3" key="1">
    <citation type="journal article" date="2018" name="Nat. Ecol. Evol.">
        <title>Shark genomes provide insights into elasmobranch evolution and the origin of vertebrates.</title>
        <authorList>
            <person name="Hara Y"/>
            <person name="Yamaguchi K"/>
            <person name="Onimaru K"/>
            <person name="Kadota M"/>
            <person name="Koyanagi M"/>
            <person name="Keeley SD"/>
            <person name="Tatsumi K"/>
            <person name="Tanaka K"/>
            <person name="Motone F"/>
            <person name="Kageyama Y"/>
            <person name="Nozu R"/>
            <person name="Adachi N"/>
            <person name="Nishimura O"/>
            <person name="Nakagawa R"/>
            <person name="Tanegashima C"/>
            <person name="Kiyatake I"/>
            <person name="Matsumoto R"/>
            <person name="Murakumo K"/>
            <person name="Nishida K"/>
            <person name="Terakita A"/>
            <person name="Kuratani S"/>
            <person name="Sato K"/>
            <person name="Hyodo S Kuraku.S."/>
        </authorList>
    </citation>
    <scope>NUCLEOTIDE SEQUENCE [LARGE SCALE GENOMIC DNA]</scope>
</reference>
<evidence type="ECO:0000313" key="2">
    <source>
        <dbReference type="EMBL" id="GCC33847.1"/>
    </source>
</evidence>
<keyword evidence="3" id="KW-1185">Reference proteome</keyword>
<dbReference type="AlphaFoldDB" id="A0A401STW1"/>
<accession>A0A401STW1</accession>